<dbReference type="Gene3D" id="1.10.10.1740">
    <property type="entry name" value="Transmembrane protein 14-like"/>
    <property type="match status" value="1"/>
</dbReference>
<evidence type="ECO:0008006" key="8">
    <source>
        <dbReference type="Google" id="ProtNLM"/>
    </source>
</evidence>
<gene>
    <name evidence="6" type="ORF">DCF25_09375</name>
</gene>
<name>A0A2W4UEU6_9CYAN</name>
<organism evidence="6 7">
    <name type="scientific">Leptolyngbya foveolarum</name>
    <dbReference type="NCBI Taxonomy" id="47253"/>
    <lineage>
        <taxon>Bacteria</taxon>
        <taxon>Bacillati</taxon>
        <taxon>Cyanobacteriota</taxon>
        <taxon>Cyanophyceae</taxon>
        <taxon>Leptolyngbyales</taxon>
        <taxon>Leptolyngbyaceae</taxon>
        <taxon>Leptolyngbya group</taxon>
        <taxon>Leptolyngbya</taxon>
    </lineage>
</organism>
<feature type="transmembrane region" description="Helical" evidence="5">
    <location>
        <begin position="6"/>
        <end position="26"/>
    </location>
</feature>
<evidence type="ECO:0000256" key="1">
    <source>
        <dbReference type="ARBA" id="ARBA00004370"/>
    </source>
</evidence>
<dbReference type="PANTHER" id="PTHR12668">
    <property type="entry name" value="TRANSMEMBRANE PROTEIN 14, 15"/>
    <property type="match status" value="1"/>
</dbReference>
<protein>
    <recommendedName>
        <fullName evidence="8">Small integral membrane protein</fullName>
    </recommendedName>
</protein>
<dbReference type="GO" id="GO:0016020">
    <property type="term" value="C:membrane"/>
    <property type="evidence" value="ECO:0007669"/>
    <property type="project" value="UniProtKB-SubCell"/>
</dbReference>
<dbReference type="AlphaFoldDB" id="A0A2W4UEU6"/>
<reference evidence="6 7" key="2">
    <citation type="submission" date="2018-06" db="EMBL/GenBank/DDBJ databases">
        <title>Metagenomic assembly of (sub)arctic Cyanobacteria and their associated microbiome from non-axenic cultures.</title>
        <authorList>
            <person name="Baurain D."/>
        </authorList>
    </citation>
    <scope>NUCLEOTIDE SEQUENCE [LARGE SCALE GENOMIC DNA]</scope>
    <source>
        <strain evidence="6">ULC129bin1</strain>
    </source>
</reference>
<feature type="transmembrane region" description="Helical" evidence="5">
    <location>
        <begin position="59"/>
        <end position="79"/>
    </location>
</feature>
<keyword evidence="4 5" id="KW-0472">Membrane</keyword>
<evidence type="ECO:0000313" key="6">
    <source>
        <dbReference type="EMBL" id="PZO18704.1"/>
    </source>
</evidence>
<keyword evidence="3 5" id="KW-1133">Transmembrane helix</keyword>
<dbReference type="InterPro" id="IPR005349">
    <property type="entry name" value="TMEM14"/>
</dbReference>
<comment type="subcellular location">
    <subcellularLocation>
        <location evidence="1">Membrane</location>
    </subcellularLocation>
</comment>
<evidence type="ECO:0000256" key="3">
    <source>
        <dbReference type="ARBA" id="ARBA00022989"/>
    </source>
</evidence>
<comment type="caution">
    <text evidence="6">The sequence shown here is derived from an EMBL/GenBank/DDBJ whole genome shotgun (WGS) entry which is preliminary data.</text>
</comment>
<evidence type="ECO:0000256" key="4">
    <source>
        <dbReference type="ARBA" id="ARBA00023136"/>
    </source>
</evidence>
<accession>A0A2W4UEU6</accession>
<dbReference type="InterPro" id="IPR044890">
    <property type="entry name" value="TMEM14_sf"/>
</dbReference>
<reference evidence="7" key="1">
    <citation type="submission" date="2018-04" db="EMBL/GenBank/DDBJ databases">
        <authorList>
            <person name="Cornet L."/>
        </authorList>
    </citation>
    <scope>NUCLEOTIDE SEQUENCE [LARGE SCALE GENOMIC DNA]</scope>
</reference>
<dbReference type="PANTHER" id="PTHR12668:SF43">
    <property type="entry name" value="TRANSMEMBRANE PROTEIN 14 HOMOLOG"/>
    <property type="match status" value="1"/>
</dbReference>
<feature type="transmembrane region" description="Helical" evidence="5">
    <location>
        <begin position="86"/>
        <end position="105"/>
    </location>
</feature>
<evidence type="ECO:0000256" key="2">
    <source>
        <dbReference type="ARBA" id="ARBA00022692"/>
    </source>
</evidence>
<dbReference type="Proteomes" id="UP000249354">
    <property type="component" value="Unassembled WGS sequence"/>
</dbReference>
<dbReference type="Pfam" id="PF03647">
    <property type="entry name" value="Tmemb_14"/>
    <property type="match status" value="1"/>
</dbReference>
<feature type="transmembrane region" description="Helical" evidence="5">
    <location>
        <begin position="33"/>
        <end position="53"/>
    </location>
</feature>
<proteinExistence type="predicted"/>
<evidence type="ECO:0000256" key="5">
    <source>
        <dbReference type="SAM" id="Phobius"/>
    </source>
</evidence>
<sequence length="108" mass="11174">MPYLPLAAFTTLIYGILSIVGGAIGYKQAGSQVSLISGLISGLLLLISAYLLFGGSPAGPLLAIIISIILIVVFAIRLVKTRKFMPAGLMILFGVVNVAALLSLLSTV</sequence>
<dbReference type="EMBL" id="QBMC01000051">
    <property type="protein sequence ID" value="PZO18704.1"/>
    <property type="molecule type" value="Genomic_DNA"/>
</dbReference>
<keyword evidence="2 5" id="KW-0812">Transmembrane</keyword>
<evidence type="ECO:0000313" key="7">
    <source>
        <dbReference type="Proteomes" id="UP000249354"/>
    </source>
</evidence>